<evidence type="ECO:0000256" key="1">
    <source>
        <dbReference type="ARBA" id="ARBA00005627"/>
    </source>
</evidence>
<dbReference type="Pfam" id="PF07202">
    <property type="entry name" value="Tcp10_C"/>
    <property type="match status" value="1"/>
</dbReference>
<evidence type="ECO:0000256" key="2">
    <source>
        <dbReference type="SAM" id="Coils"/>
    </source>
</evidence>
<organism evidence="5 6">
    <name type="scientific">Ambispora gerdemannii</name>
    <dbReference type="NCBI Taxonomy" id="144530"/>
    <lineage>
        <taxon>Eukaryota</taxon>
        <taxon>Fungi</taxon>
        <taxon>Fungi incertae sedis</taxon>
        <taxon>Mucoromycota</taxon>
        <taxon>Glomeromycotina</taxon>
        <taxon>Glomeromycetes</taxon>
        <taxon>Archaeosporales</taxon>
        <taxon>Ambisporaceae</taxon>
        <taxon>Ambispora</taxon>
    </lineage>
</organism>
<protein>
    <submittedName>
        <fullName evidence="5">5778_t:CDS:1</fullName>
    </submittedName>
</protein>
<dbReference type="Gene3D" id="2.60.450.20">
    <property type="match status" value="1"/>
</dbReference>
<evidence type="ECO:0000256" key="3">
    <source>
        <dbReference type="SAM" id="MobiDB-lite"/>
    </source>
</evidence>
<dbReference type="InterPro" id="IPR009852">
    <property type="entry name" value="CENPJ_C_dom"/>
</dbReference>
<dbReference type="InterPro" id="IPR047002">
    <property type="entry name" value="Tcp10_C_sf"/>
</dbReference>
<gene>
    <name evidence="5" type="ORF">AGERDE_LOCUS11573</name>
</gene>
<dbReference type="EMBL" id="CAJVPL010005182">
    <property type="protein sequence ID" value="CAG8655317.1"/>
    <property type="molecule type" value="Genomic_DNA"/>
</dbReference>
<reference evidence="5" key="1">
    <citation type="submission" date="2021-06" db="EMBL/GenBank/DDBJ databases">
        <authorList>
            <person name="Kallberg Y."/>
            <person name="Tangrot J."/>
            <person name="Rosling A."/>
        </authorList>
    </citation>
    <scope>NUCLEOTIDE SEQUENCE</scope>
    <source>
        <strain evidence="5">MT106</strain>
    </source>
</reference>
<dbReference type="InterPro" id="IPR026581">
    <property type="entry name" value="TCP10L/CENPJ"/>
</dbReference>
<dbReference type="Proteomes" id="UP000789831">
    <property type="component" value="Unassembled WGS sequence"/>
</dbReference>
<evidence type="ECO:0000259" key="4">
    <source>
        <dbReference type="Pfam" id="PF07202"/>
    </source>
</evidence>
<dbReference type="PANTHER" id="PTHR10331">
    <property type="entry name" value="T COMPLEX PROTEIN 10"/>
    <property type="match status" value="1"/>
</dbReference>
<feature type="compositionally biased region" description="Polar residues" evidence="3">
    <location>
        <begin position="167"/>
        <end position="183"/>
    </location>
</feature>
<comment type="similarity">
    <text evidence="1">Belongs to the TCP10 family.</text>
</comment>
<dbReference type="AlphaFoldDB" id="A0A9N9DY18"/>
<feature type="coiled-coil region" evidence="2">
    <location>
        <begin position="359"/>
        <end position="386"/>
    </location>
</feature>
<comment type="caution">
    <text evidence="5">The sequence shown here is derived from an EMBL/GenBank/DDBJ whole genome shotgun (WGS) entry which is preliminary data.</text>
</comment>
<proteinExistence type="inferred from homology"/>
<keyword evidence="6" id="KW-1185">Reference proteome</keyword>
<sequence>MDQSSQKSSLFPWERTIIPSFASLRNQPKSSDGVFAFTPSVVTNAVANGQQKDLCTEVTRNFADSLCYNQLPLSSDNNELQQNNLEATTKSSNTMMAKFLQLDKSWPSTPIATTTTTKNCRNNNKTPLPSSNSNFISSFNSQESIKQSELNRVNRLMRKQNSDKISDTTNTPQSSKSFGTPQKQLHEDTSWSKYLTPIRPPAAPTNETINSNNSINNKENLFASTSKGNDKSCFSIKIDDNYKDVMPALQTLQILNFSSSNTDTNIMTTTLQDQNPKDIERQYEEFVKEKANFEHYKNMELSEIEIKKQQELQIIETEKKKWTKTRTELELAPSQRHIQEVDSLQKQICDLQYTLHHRENIHRIELERLKRRINELSRQNQELLKNQKDGSASYIPSLESSSKSKENYRHFHQKSINNSCEYTETDRSSTSKTVKFNLPPNPGCEKLDKLAEQIENIGTCVEETIKNDEGKLERIYSNGTRLILLSNGVIKEIRGDSIVIVHFENGDIKEIVPHQKITYFYTDGTVHTIFADGEEVVEYCNGQIERTHSDGTAEIQFPDNVVQHIFSNGEAETVLPDQQAII</sequence>
<accession>A0A9N9DY18</accession>
<dbReference type="PANTHER" id="PTHR10331:SF6">
    <property type="entry name" value="SPINDLE ASSEMBLY ABNORMAL 4"/>
    <property type="match status" value="1"/>
</dbReference>
<feature type="domain" description="Centromere protein J C-terminal" evidence="4">
    <location>
        <begin position="519"/>
        <end position="546"/>
    </location>
</feature>
<name>A0A9N9DY18_9GLOM</name>
<evidence type="ECO:0000313" key="6">
    <source>
        <dbReference type="Proteomes" id="UP000789831"/>
    </source>
</evidence>
<evidence type="ECO:0000313" key="5">
    <source>
        <dbReference type="EMBL" id="CAG8655317.1"/>
    </source>
</evidence>
<keyword evidence="2" id="KW-0175">Coiled coil</keyword>
<dbReference type="OrthoDB" id="10252174at2759"/>
<feature type="region of interest" description="Disordered" evidence="3">
    <location>
        <begin position="158"/>
        <end position="212"/>
    </location>
</feature>
<feature type="region of interest" description="Disordered" evidence="3">
    <location>
        <begin position="114"/>
        <end position="137"/>
    </location>
</feature>